<comment type="subcellular location">
    <subcellularLocation>
        <location evidence="1">Cell membrane</location>
        <topology evidence="1">Multi-pass membrane protein</topology>
    </subcellularLocation>
</comment>
<feature type="transmembrane region" description="Helical" evidence="6">
    <location>
        <begin position="20"/>
        <end position="39"/>
    </location>
</feature>
<dbReference type="Pfam" id="PF03626">
    <property type="entry name" value="COX4_pro"/>
    <property type="match status" value="1"/>
</dbReference>
<name>A0A8G0KRS0_9FLAO</name>
<feature type="transmembrane region" description="Helical" evidence="6">
    <location>
        <begin position="46"/>
        <end position="66"/>
    </location>
</feature>
<evidence type="ECO:0000256" key="4">
    <source>
        <dbReference type="ARBA" id="ARBA00022989"/>
    </source>
</evidence>
<protein>
    <submittedName>
        <fullName evidence="7">Cytochrome C oxidase subunit IV family protein</fullName>
    </submittedName>
</protein>
<dbReference type="InterPro" id="IPR005171">
    <property type="entry name" value="Cyt_c_oxidase_su4_prok"/>
</dbReference>
<dbReference type="AlphaFoldDB" id="A0A8G0KRS0"/>
<keyword evidence="2" id="KW-1003">Cell membrane</keyword>
<keyword evidence="3 6" id="KW-0812">Transmembrane</keyword>
<evidence type="ECO:0000256" key="6">
    <source>
        <dbReference type="SAM" id="Phobius"/>
    </source>
</evidence>
<feature type="transmembrane region" description="Helical" evidence="6">
    <location>
        <begin position="72"/>
        <end position="92"/>
    </location>
</feature>
<accession>A0A8G0KRS0</accession>
<organism evidence="7">
    <name type="scientific">Flavobacterium columnare</name>
    <dbReference type="NCBI Taxonomy" id="996"/>
    <lineage>
        <taxon>Bacteria</taxon>
        <taxon>Pseudomonadati</taxon>
        <taxon>Bacteroidota</taxon>
        <taxon>Flavobacteriia</taxon>
        <taxon>Flavobacteriales</taxon>
        <taxon>Flavobacteriaceae</taxon>
        <taxon>Flavobacterium</taxon>
    </lineage>
</organism>
<keyword evidence="5 6" id="KW-0472">Membrane</keyword>
<evidence type="ECO:0000313" key="7">
    <source>
        <dbReference type="EMBL" id="QYS88972.1"/>
    </source>
</evidence>
<proteinExistence type="predicted"/>
<evidence type="ECO:0000256" key="5">
    <source>
        <dbReference type="ARBA" id="ARBA00023136"/>
    </source>
</evidence>
<dbReference type="Proteomes" id="UP000824721">
    <property type="component" value="Chromosome"/>
</dbReference>
<evidence type="ECO:0000256" key="1">
    <source>
        <dbReference type="ARBA" id="ARBA00004651"/>
    </source>
</evidence>
<evidence type="ECO:0000256" key="3">
    <source>
        <dbReference type="ARBA" id="ARBA00022692"/>
    </source>
</evidence>
<gene>
    <name evidence="7" type="ORF">JJC05_00385</name>
</gene>
<dbReference type="GO" id="GO:0005886">
    <property type="term" value="C:plasma membrane"/>
    <property type="evidence" value="ECO:0007669"/>
    <property type="project" value="UniProtKB-SubCell"/>
</dbReference>
<evidence type="ECO:0000256" key="2">
    <source>
        <dbReference type="ARBA" id="ARBA00022475"/>
    </source>
</evidence>
<reference evidence="7" key="1">
    <citation type="submission" date="2020-12" db="EMBL/GenBank/DDBJ databases">
        <title>Genome sequencing of genetic groups of Flavobacterium columnare.</title>
        <authorList>
            <person name="Waldbieser G.C."/>
            <person name="Griffin M.J."/>
            <person name="LaFrentz B.R."/>
        </authorList>
    </citation>
    <scope>NUCLEOTIDE SEQUENCE</scope>
    <source>
        <strain evidence="7">90-106</strain>
    </source>
</reference>
<sequence>MVNSIPYPLLNFLNHGKKLIKTYSILLILTILAILLPSIKINSNIRICFIMFIFSLKFILVAFNFMELKKANIAWKFILMSLLFLIIIPTVLMNV</sequence>
<keyword evidence="4 6" id="KW-1133">Transmembrane helix</keyword>
<dbReference type="EMBL" id="CP067378">
    <property type="protein sequence ID" value="QYS88972.1"/>
    <property type="molecule type" value="Genomic_DNA"/>
</dbReference>
<dbReference type="KEGG" id="fdv:JJC05_00385"/>